<evidence type="ECO:0000313" key="3">
    <source>
        <dbReference type="Proteomes" id="UP001229244"/>
    </source>
</evidence>
<dbReference type="EMBL" id="JAUSUL010000002">
    <property type="protein sequence ID" value="MDQ0316173.1"/>
    <property type="molecule type" value="Genomic_DNA"/>
</dbReference>
<feature type="transmembrane region" description="Helical" evidence="1">
    <location>
        <begin position="20"/>
        <end position="43"/>
    </location>
</feature>
<proteinExistence type="predicted"/>
<organism evidence="2 3">
    <name type="scientific">Amorphus orientalis</name>
    <dbReference type="NCBI Taxonomy" id="649198"/>
    <lineage>
        <taxon>Bacteria</taxon>
        <taxon>Pseudomonadati</taxon>
        <taxon>Pseudomonadota</taxon>
        <taxon>Alphaproteobacteria</taxon>
        <taxon>Hyphomicrobiales</taxon>
        <taxon>Amorphaceae</taxon>
        <taxon>Amorphus</taxon>
    </lineage>
</organism>
<accession>A0AAE3VQN0</accession>
<dbReference type="RefSeq" id="WP_306886000.1">
    <property type="nucleotide sequence ID" value="NZ_JAUSUL010000002.1"/>
</dbReference>
<reference evidence="2" key="1">
    <citation type="submission" date="2023-07" db="EMBL/GenBank/DDBJ databases">
        <title>Genomic Encyclopedia of Type Strains, Phase IV (KMG-IV): sequencing the most valuable type-strain genomes for metagenomic binning, comparative biology and taxonomic classification.</title>
        <authorList>
            <person name="Goeker M."/>
        </authorList>
    </citation>
    <scope>NUCLEOTIDE SEQUENCE</scope>
    <source>
        <strain evidence="2">DSM 21202</strain>
    </source>
</reference>
<sequence length="177" mass="19160">MAIMTANRQHSGFRITGRKVFFGLVAFFGIIMAANVVLIWLAIGSFPGVVTDSAYQAGREYPEFLAAAERQRELGWQVNESLSVAGPDQPLTLRINADDRDDAPLSGLAVLARLSSPTHEGLDREARLLEGETGVYQGHMAGLPAGQYDLEIELTAGNGDSFRSVNRLVISENGVVR</sequence>
<dbReference type="AlphaFoldDB" id="A0AAE3VQN0"/>
<dbReference type="Pfam" id="PF05751">
    <property type="entry name" value="FixH"/>
    <property type="match status" value="1"/>
</dbReference>
<comment type="caution">
    <text evidence="2">The sequence shown here is derived from an EMBL/GenBank/DDBJ whole genome shotgun (WGS) entry which is preliminary data.</text>
</comment>
<keyword evidence="3" id="KW-1185">Reference proteome</keyword>
<keyword evidence="1" id="KW-1133">Transmembrane helix</keyword>
<evidence type="ECO:0000256" key="1">
    <source>
        <dbReference type="SAM" id="Phobius"/>
    </source>
</evidence>
<keyword evidence="1" id="KW-0812">Transmembrane</keyword>
<keyword evidence="1" id="KW-0472">Membrane</keyword>
<evidence type="ECO:0000313" key="2">
    <source>
        <dbReference type="EMBL" id="MDQ0316173.1"/>
    </source>
</evidence>
<dbReference type="InterPro" id="IPR008620">
    <property type="entry name" value="FixH"/>
</dbReference>
<name>A0AAE3VQN0_9HYPH</name>
<protein>
    <submittedName>
        <fullName evidence="2">Nitrogen fixation protein FixH</fullName>
    </submittedName>
</protein>
<dbReference type="Proteomes" id="UP001229244">
    <property type="component" value="Unassembled WGS sequence"/>
</dbReference>
<gene>
    <name evidence="2" type="ORF">J2S73_002630</name>
</gene>